<organism evidence="3">
    <name type="scientific">marine sediment metagenome</name>
    <dbReference type="NCBI Taxonomy" id="412755"/>
    <lineage>
        <taxon>unclassified sequences</taxon>
        <taxon>metagenomes</taxon>
        <taxon>ecological metagenomes</taxon>
    </lineage>
</organism>
<dbReference type="PROSITE" id="PS51295">
    <property type="entry name" value="CRM"/>
    <property type="match status" value="1"/>
</dbReference>
<dbReference type="AlphaFoldDB" id="A0A0F8WHG8"/>
<gene>
    <name evidence="3" type="ORF">LCGC14_3065720</name>
</gene>
<keyword evidence="1" id="KW-0694">RNA-binding</keyword>
<evidence type="ECO:0000256" key="1">
    <source>
        <dbReference type="ARBA" id="ARBA00022884"/>
    </source>
</evidence>
<dbReference type="Gene3D" id="3.30.110.60">
    <property type="entry name" value="YhbY-like"/>
    <property type="match status" value="1"/>
</dbReference>
<dbReference type="EMBL" id="LAZR01065056">
    <property type="protein sequence ID" value="KKK56317.1"/>
    <property type="molecule type" value="Genomic_DNA"/>
</dbReference>
<reference evidence="3" key="1">
    <citation type="journal article" date="2015" name="Nature">
        <title>Complex archaea that bridge the gap between prokaryotes and eukaryotes.</title>
        <authorList>
            <person name="Spang A."/>
            <person name="Saw J.H."/>
            <person name="Jorgensen S.L."/>
            <person name="Zaremba-Niedzwiedzka K."/>
            <person name="Martijn J."/>
            <person name="Lind A.E."/>
            <person name="van Eijk R."/>
            <person name="Schleper C."/>
            <person name="Guy L."/>
            <person name="Ettema T.J."/>
        </authorList>
    </citation>
    <scope>NUCLEOTIDE SEQUENCE</scope>
</reference>
<evidence type="ECO:0000259" key="2">
    <source>
        <dbReference type="PROSITE" id="PS51295"/>
    </source>
</evidence>
<dbReference type="InterPro" id="IPR001890">
    <property type="entry name" value="RNA-binding_CRM"/>
</dbReference>
<accession>A0A0F8WHG8</accession>
<name>A0A0F8WHG8_9ZZZZ</name>
<protein>
    <recommendedName>
        <fullName evidence="2">CRM domain-containing protein</fullName>
    </recommendedName>
</protein>
<comment type="caution">
    <text evidence="3">The sequence shown here is derived from an EMBL/GenBank/DDBJ whole genome shotgun (WGS) entry which is preliminary data.</text>
</comment>
<feature type="domain" description="CRM" evidence="2">
    <location>
        <begin position="1"/>
        <end position="80"/>
    </location>
</feature>
<proteinExistence type="predicted"/>
<dbReference type="Pfam" id="PF01985">
    <property type="entry name" value="CRS1_YhbY"/>
    <property type="match status" value="1"/>
</dbReference>
<dbReference type="GO" id="GO:0003723">
    <property type="term" value="F:RNA binding"/>
    <property type="evidence" value="ECO:0007669"/>
    <property type="project" value="UniProtKB-KW"/>
</dbReference>
<sequence>MTQSHIQLGKNRITDEFTETLKNHFKKHDNVKVSVLKSAGHDKEKIKEYSEEILEKIGKNYTAKIVGFTIFIKKWRKTVR</sequence>
<dbReference type="SUPFAM" id="SSF75471">
    <property type="entry name" value="YhbY-like"/>
    <property type="match status" value="1"/>
</dbReference>
<dbReference type="InterPro" id="IPR035920">
    <property type="entry name" value="YhbY-like_sf"/>
</dbReference>
<evidence type="ECO:0000313" key="3">
    <source>
        <dbReference type="EMBL" id="KKK56317.1"/>
    </source>
</evidence>